<protein>
    <recommendedName>
        <fullName evidence="6">Tetraspanin</fullName>
    </recommendedName>
</protein>
<dbReference type="InParanoid" id="A0A2J7QJ19"/>
<dbReference type="PIRSF" id="PIRSF002419">
    <property type="entry name" value="Tetraspanin"/>
    <property type="match status" value="1"/>
</dbReference>
<dbReference type="AlphaFoldDB" id="A0A2J7QJ19"/>
<comment type="caution">
    <text evidence="7">The sequence shown here is derived from an EMBL/GenBank/DDBJ whole genome shotgun (WGS) entry which is preliminary data.</text>
</comment>
<name>A0A2J7QJ19_9NEOP</name>
<dbReference type="EMBL" id="NEVH01013562">
    <property type="protein sequence ID" value="PNF28572.1"/>
    <property type="molecule type" value="Genomic_DNA"/>
</dbReference>
<dbReference type="Pfam" id="PF00335">
    <property type="entry name" value="Tetraspanin"/>
    <property type="match status" value="1"/>
</dbReference>
<keyword evidence="3 6" id="KW-0812">Transmembrane</keyword>
<dbReference type="PANTHER" id="PTHR19282">
    <property type="entry name" value="TETRASPANIN"/>
    <property type="match status" value="1"/>
</dbReference>
<dbReference type="PRINTS" id="PR00259">
    <property type="entry name" value="TMFOUR"/>
</dbReference>
<evidence type="ECO:0000256" key="2">
    <source>
        <dbReference type="ARBA" id="ARBA00006840"/>
    </source>
</evidence>
<evidence type="ECO:0000313" key="7">
    <source>
        <dbReference type="EMBL" id="PNF28572.1"/>
    </source>
</evidence>
<evidence type="ECO:0000256" key="3">
    <source>
        <dbReference type="ARBA" id="ARBA00022692"/>
    </source>
</evidence>
<dbReference type="InterPro" id="IPR008952">
    <property type="entry name" value="Tetraspanin_EC2_sf"/>
</dbReference>
<dbReference type="OrthoDB" id="6134317at2759"/>
<dbReference type="FunCoup" id="A0A2J7QJ19">
    <property type="interactions" value="196"/>
</dbReference>
<keyword evidence="5 6" id="KW-0472">Membrane</keyword>
<organism evidence="7 8">
    <name type="scientific">Cryptotermes secundus</name>
    <dbReference type="NCBI Taxonomy" id="105785"/>
    <lineage>
        <taxon>Eukaryota</taxon>
        <taxon>Metazoa</taxon>
        <taxon>Ecdysozoa</taxon>
        <taxon>Arthropoda</taxon>
        <taxon>Hexapoda</taxon>
        <taxon>Insecta</taxon>
        <taxon>Pterygota</taxon>
        <taxon>Neoptera</taxon>
        <taxon>Polyneoptera</taxon>
        <taxon>Dictyoptera</taxon>
        <taxon>Blattodea</taxon>
        <taxon>Blattoidea</taxon>
        <taxon>Termitoidae</taxon>
        <taxon>Kalotermitidae</taxon>
        <taxon>Cryptotermitinae</taxon>
        <taxon>Cryptotermes</taxon>
    </lineage>
</organism>
<dbReference type="SUPFAM" id="SSF48652">
    <property type="entry name" value="Tetraspanin"/>
    <property type="match status" value="1"/>
</dbReference>
<comment type="similarity">
    <text evidence="2 6">Belongs to the tetraspanin (TM4SF) family.</text>
</comment>
<keyword evidence="4 6" id="KW-1133">Transmembrane helix</keyword>
<evidence type="ECO:0000313" key="8">
    <source>
        <dbReference type="Proteomes" id="UP000235965"/>
    </source>
</evidence>
<evidence type="ECO:0000256" key="4">
    <source>
        <dbReference type="ARBA" id="ARBA00022989"/>
    </source>
</evidence>
<feature type="transmembrane region" description="Helical" evidence="6">
    <location>
        <begin position="70"/>
        <end position="91"/>
    </location>
</feature>
<dbReference type="Proteomes" id="UP000235965">
    <property type="component" value="Unassembled WGS sequence"/>
</dbReference>
<evidence type="ECO:0000256" key="6">
    <source>
        <dbReference type="RuleBase" id="RU361218"/>
    </source>
</evidence>
<feature type="transmembrane region" description="Helical" evidence="6">
    <location>
        <begin position="237"/>
        <end position="259"/>
    </location>
</feature>
<proteinExistence type="inferred from homology"/>
<dbReference type="GO" id="GO:0005886">
    <property type="term" value="C:plasma membrane"/>
    <property type="evidence" value="ECO:0007669"/>
    <property type="project" value="TreeGrafter"/>
</dbReference>
<sequence>MSATFCLSKYVFWVLTFLSFLAGFVAIVCGTWNVVDANSFVNFIRRTSGENFEAELQQIVQPAVFRQAGYLLIVVGVLTFIISFLGCCGALRESKCFLATYGVILILILILEITAGSLAGLYTKQAEENTRTLLKSSIKEYYAAEEKDAITLMWDYTMAHSKCCGVNSYEDFKESKKWTEGNKKVIPEACCILEGDVSKFQPKYSNCTKSPSDENSYWKTGCFNTVVGMVIDTKVTIIGIAVGLAVFKLVLSIVSFCLCRSIRERQRISRGNIA</sequence>
<accession>A0A2J7QJ19</accession>
<keyword evidence="8" id="KW-1185">Reference proteome</keyword>
<reference evidence="7 8" key="1">
    <citation type="submission" date="2017-12" db="EMBL/GenBank/DDBJ databases">
        <title>Hemimetabolous genomes reveal molecular basis of termite eusociality.</title>
        <authorList>
            <person name="Harrison M.C."/>
            <person name="Jongepier E."/>
            <person name="Robertson H.M."/>
            <person name="Arning N."/>
            <person name="Bitard-Feildel T."/>
            <person name="Chao H."/>
            <person name="Childers C.P."/>
            <person name="Dinh H."/>
            <person name="Doddapaneni H."/>
            <person name="Dugan S."/>
            <person name="Gowin J."/>
            <person name="Greiner C."/>
            <person name="Han Y."/>
            <person name="Hu H."/>
            <person name="Hughes D.S.T."/>
            <person name="Huylmans A.-K."/>
            <person name="Kemena C."/>
            <person name="Kremer L.P.M."/>
            <person name="Lee S.L."/>
            <person name="Lopez-Ezquerra A."/>
            <person name="Mallet L."/>
            <person name="Monroy-Kuhn J.M."/>
            <person name="Moser A."/>
            <person name="Murali S.C."/>
            <person name="Muzny D.M."/>
            <person name="Otani S."/>
            <person name="Piulachs M.-D."/>
            <person name="Poelchau M."/>
            <person name="Qu J."/>
            <person name="Schaub F."/>
            <person name="Wada-Katsumata A."/>
            <person name="Worley K.C."/>
            <person name="Xie Q."/>
            <person name="Ylla G."/>
            <person name="Poulsen M."/>
            <person name="Gibbs R.A."/>
            <person name="Schal C."/>
            <person name="Richards S."/>
            <person name="Belles X."/>
            <person name="Korb J."/>
            <person name="Bornberg-Bauer E."/>
        </authorList>
    </citation>
    <scope>NUCLEOTIDE SEQUENCE [LARGE SCALE GENOMIC DNA]</scope>
    <source>
        <tissue evidence="7">Whole body</tissue>
    </source>
</reference>
<feature type="transmembrane region" description="Helical" evidence="6">
    <location>
        <begin position="12"/>
        <end position="35"/>
    </location>
</feature>
<gene>
    <name evidence="7" type="ORF">B7P43_G12773</name>
</gene>
<dbReference type="PANTHER" id="PTHR19282:SF552">
    <property type="entry name" value="TETRASPANIN"/>
    <property type="match status" value="1"/>
</dbReference>
<dbReference type="InterPro" id="IPR018499">
    <property type="entry name" value="Tetraspanin/Peripherin"/>
</dbReference>
<evidence type="ECO:0000256" key="1">
    <source>
        <dbReference type="ARBA" id="ARBA00004141"/>
    </source>
</evidence>
<feature type="transmembrane region" description="Helical" evidence="6">
    <location>
        <begin position="98"/>
        <end position="122"/>
    </location>
</feature>
<dbReference type="Gene3D" id="1.10.1450.10">
    <property type="entry name" value="Tetraspanin"/>
    <property type="match status" value="1"/>
</dbReference>
<evidence type="ECO:0000256" key="5">
    <source>
        <dbReference type="ARBA" id="ARBA00023136"/>
    </source>
</evidence>
<dbReference type="InterPro" id="IPR000301">
    <property type="entry name" value="Tetraspanin_animals"/>
</dbReference>
<dbReference type="CDD" id="cd03156">
    <property type="entry name" value="uroplakin_I_like_LEL"/>
    <property type="match status" value="1"/>
</dbReference>
<comment type="subcellular location">
    <subcellularLocation>
        <location evidence="1 6">Membrane</location>
        <topology evidence="1 6">Multi-pass membrane protein</topology>
    </subcellularLocation>
</comment>
<dbReference type="STRING" id="105785.A0A2J7QJ19"/>